<keyword evidence="1" id="KW-0614">Plasmid</keyword>
<protein>
    <submittedName>
        <fullName evidence="1">Uncharacterized protein</fullName>
    </submittedName>
</protein>
<dbReference type="EMBL" id="MK181633">
    <property type="protein sequence ID" value="QAR16906.1"/>
    <property type="molecule type" value="Genomic_DNA"/>
</dbReference>
<dbReference type="EMBL" id="MK191024">
    <property type="protein sequence ID" value="AZZ87177.1"/>
    <property type="molecule type" value="Genomic_DNA"/>
</dbReference>
<geneLocation type="plasmid" evidence="2">
    <name>unnamed</name>
</geneLocation>
<sequence length="43" mass="5266">MNNYKDEITPFYFLTFVFIFKCKCEYEYNVKIVIKFNSDVLVV</sequence>
<geneLocation type="plasmid" evidence="1">
    <name>p17-16-vir</name>
</geneLocation>
<accession>A0A3T0VB22</accession>
<name>A0A3T0VB22_KLEPN</name>
<evidence type="ECO:0000313" key="2">
    <source>
        <dbReference type="EMBL" id="QAR16906.1"/>
    </source>
</evidence>
<proteinExistence type="predicted"/>
<reference evidence="1" key="1">
    <citation type="submission" date="2018-11" db="EMBL/GenBank/DDBJ databases">
        <authorList>
            <person name="Qin S."/>
            <person name="Cheng J."/>
        </authorList>
    </citation>
    <scope>NUCLEOTIDE SEQUENCE</scope>
    <source>
        <strain evidence="1">KP17-16</strain>
        <plasmid evidence="1">p17-16-vir</plasmid>
        <plasmid evidence="2">unnamed</plasmid>
    </source>
</reference>
<dbReference type="AlphaFoldDB" id="A0A3T0VB22"/>
<evidence type="ECO:0000313" key="1">
    <source>
        <dbReference type="EMBL" id="AZZ87177.1"/>
    </source>
</evidence>
<organism evidence="1">
    <name type="scientific">Klebsiella pneumoniae</name>
    <dbReference type="NCBI Taxonomy" id="573"/>
    <lineage>
        <taxon>Bacteria</taxon>
        <taxon>Pseudomonadati</taxon>
        <taxon>Pseudomonadota</taxon>
        <taxon>Gammaproteobacteria</taxon>
        <taxon>Enterobacterales</taxon>
        <taxon>Enterobacteriaceae</taxon>
        <taxon>Klebsiella/Raoultella group</taxon>
        <taxon>Klebsiella</taxon>
        <taxon>Klebsiella pneumoniae complex</taxon>
    </lineage>
</organism>